<dbReference type="Pfam" id="PF00296">
    <property type="entry name" value="Bac_luciferase"/>
    <property type="match status" value="1"/>
</dbReference>
<proteinExistence type="predicted"/>
<dbReference type="SUPFAM" id="SSF51679">
    <property type="entry name" value="Bacterial luciferase-like"/>
    <property type="match status" value="1"/>
</dbReference>
<reference evidence="7 8" key="1">
    <citation type="submission" date="2020-12" db="EMBL/GenBank/DDBJ databases">
        <title>Brachybacterium sp. MASK1Z-5, whole genome shotgun sequence.</title>
        <authorList>
            <person name="Tuo L."/>
        </authorList>
    </citation>
    <scope>NUCLEOTIDE SEQUENCE [LARGE SCALE GENOMIC DNA]</scope>
    <source>
        <strain evidence="7 8">MASK1Z-5</strain>
    </source>
</reference>
<evidence type="ECO:0000256" key="2">
    <source>
        <dbReference type="ARBA" id="ARBA00022643"/>
    </source>
</evidence>
<evidence type="ECO:0000256" key="4">
    <source>
        <dbReference type="ARBA" id="ARBA00023033"/>
    </source>
</evidence>
<sequence>MTTPPVLTVDLPSTPARLGAVRDLARALDAAGLGALSISGDAERGDLHPIHVASHLAPLTRALSLVVRTDAVDVEPFHLATQLMSLDHISGGRAGWLVETRTDDEAAHVVGREALDPEAARRETSDVVTVARLVWDSWSDDAVVRDAETGVYVDAAKLQYVDFEGETFSVRGPSITPRSPQGLLPVLVADADRAAVGDTVAEQLADGRAVDVVLDPDATAQEIAGAVREALGAAGIVGAELDPQAADTAAASAAPSTPRLVRLVGLLGQQDPADDVAQSQRADAGEDAFRPAELASRVADAAAQLRADGLVAPAPSAGNTLREQFGLPRPDVTIDPARRSDRARTAQKETAR</sequence>
<dbReference type="InterPro" id="IPR011251">
    <property type="entry name" value="Luciferase-like_dom"/>
</dbReference>
<keyword evidence="1" id="KW-0285">Flavoprotein</keyword>
<dbReference type="InterPro" id="IPR051260">
    <property type="entry name" value="Diverse_substr_monoxygenases"/>
</dbReference>
<evidence type="ECO:0000256" key="1">
    <source>
        <dbReference type="ARBA" id="ARBA00022630"/>
    </source>
</evidence>
<evidence type="ECO:0000313" key="7">
    <source>
        <dbReference type="EMBL" id="MBK0330258.1"/>
    </source>
</evidence>
<evidence type="ECO:0000256" key="3">
    <source>
        <dbReference type="ARBA" id="ARBA00023002"/>
    </source>
</evidence>
<dbReference type="InterPro" id="IPR036661">
    <property type="entry name" value="Luciferase-like_sf"/>
</dbReference>
<keyword evidence="3" id="KW-0560">Oxidoreductase</keyword>
<feature type="region of interest" description="Disordered" evidence="5">
    <location>
        <begin position="312"/>
        <end position="352"/>
    </location>
</feature>
<feature type="compositionally biased region" description="Basic and acidic residues" evidence="5">
    <location>
        <begin position="336"/>
        <end position="352"/>
    </location>
</feature>
<dbReference type="PANTHER" id="PTHR30011">
    <property type="entry name" value="ALKANESULFONATE MONOOXYGENASE-RELATED"/>
    <property type="match status" value="1"/>
</dbReference>
<dbReference type="EMBL" id="JAEDAJ010000001">
    <property type="protein sequence ID" value="MBK0330258.1"/>
    <property type="molecule type" value="Genomic_DNA"/>
</dbReference>
<keyword evidence="2" id="KW-0288">FMN</keyword>
<protein>
    <submittedName>
        <fullName evidence="7">LLM class flavin-dependent oxidoreductase</fullName>
    </submittedName>
</protein>
<organism evidence="7 8">
    <name type="scientific">Brachybacterium halotolerans</name>
    <dbReference type="NCBI Taxonomy" id="2795215"/>
    <lineage>
        <taxon>Bacteria</taxon>
        <taxon>Bacillati</taxon>
        <taxon>Actinomycetota</taxon>
        <taxon>Actinomycetes</taxon>
        <taxon>Micrococcales</taxon>
        <taxon>Dermabacteraceae</taxon>
        <taxon>Brachybacterium</taxon>
    </lineage>
</organism>
<gene>
    <name evidence="7" type="ORF">I8D64_02420</name>
</gene>
<keyword evidence="4" id="KW-0503">Monooxygenase</keyword>
<comment type="caution">
    <text evidence="7">The sequence shown here is derived from an EMBL/GenBank/DDBJ whole genome shotgun (WGS) entry which is preliminary data.</text>
</comment>
<evidence type="ECO:0000313" key="8">
    <source>
        <dbReference type="Proteomes" id="UP000612352"/>
    </source>
</evidence>
<evidence type="ECO:0000256" key="5">
    <source>
        <dbReference type="SAM" id="MobiDB-lite"/>
    </source>
</evidence>
<feature type="domain" description="Luciferase-like" evidence="6">
    <location>
        <begin position="11"/>
        <end position="246"/>
    </location>
</feature>
<evidence type="ECO:0000259" key="6">
    <source>
        <dbReference type="Pfam" id="PF00296"/>
    </source>
</evidence>
<name>A0ABS1B6I3_9MICO</name>
<dbReference type="Proteomes" id="UP000612352">
    <property type="component" value="Unassembled WGS sequence"/>
</dbReference>
<dbReference type="RefSeq" id="WP_200500890.1">
    <property type="nucleotide sequence ID" value="NZ_JAEDAJ010000001.1"/>
</dbReference>
<dbReference type="Gene3D" id="3.20.20.30">
    <property type="entry name" value="Luciferase-like domain"/>
    <property type="match status" value="1"/>
</dbReference>
<keyword evidence="8" id="KW-1185">Reference proteome</keyword>
<accession>A0ABS1B6I3</accession>
<dbReference type="PANTHER" id="PTHR30011:SF16">
    <property type="entry name" value="C2H2 FINGER DOMAIN TRANSCRIPTION FACTOR (EUROFUNG)-RELATED"/>
    <property type="match status" value="1"/>
</dbReference>